<evidence type="ECO:0000313" key="2">
    <source>
        <dbReference type="Proteomes" id="UP001150238"/>
    </source>
</evidence>
<feature type="non-terminal residue" evidence="1">
    <location>
        <position position="1"/>
    </location>
</feature>
<dbReference type="AlphaFoldDB" id="A0A9W9DXI8"/>
<comment type="caution">
    <text evidence="1">The sequence shown here is derived from an EMBL/GenBank/DDBJ whole genome shotgun (WGS) entry which is preliminary data.</text>
</comment>
<accession>A0A9W9DXI8</accession>
<evidence type="ECO:0000313" key="1">
    <source>
        <dbReference type="EMBL" id="KAJ4488812.1"/>
    </source>
</evidence>
<protein>
    <submittedName>
        <fullName evidence="1">Uncharacterized protein</fullName>
    </submittedName>
</protein>
<feature type="non-terminal residue" evidence="1">
    <location>
        <position position="114"/>
    </location>
</feature>
<dbReference type="EMBL" id="JANVFS010000008">
    <property type="protein sequence ID" value="KAJ4488812.1"/>
    <property type="molecule type" value="Genomic_DNA"/>
</dbReference>
<dbReference type="Proteomes" id="UP001150238">
    <property type="component" value="Unassembled WGS sequence"/>
</dbReference>
<organism evidence="1 2">
    <name type="scientific">Lentinula lateritia</name>
    <dbReference type="NCBI Taxonomy" id="40482"/>
    <lineage>
        <taxon>Eukaryota</taxon>
        <taxon>Fungi</taxon>
        <taxon>Dikarya</taxon>
        <taxon>Basidiomycota</taxon>
        <taxon>Agaricomycotina</taxon>
        <taxon>Agaricomycetes</taxon>
        <taxon>Agaricomycetidae</taxon>
        <taxon>Agaricales</taxon>
        <taxon>Marasmiineae</taxon>
        <taxon>Omphalotaceae</taxon>
        <taxon>Lentinula</taxon>
    </lineage>
</organism>
<gene>
    <name evidence="1" type="ORF">C8J55DRAFT_402864</name>
</gene>
<proteinExistence type="predicted"/>
<reference evidence="1" key="2">
    <citation type="journal article" date="2023" name="Proc. Natl. Acad. Sci. U.S.A.">
        <title>A global phylogenomic analysis of the shiitake genus Lentinula.</title>
        <authorList>
            <person name="Sierra-Patev S."/>
            <person name="Min B."/>
            <person name="Naranjo-Ortiz M."/>
            <person name="Looney B."/>
            <person name="Konkel Z."/>
            <person name="Slot J.C."/>
            <person name="Sakamoto Y."/>
            <person name="Steenwyk J.L."/>
            <person name="Rokas A."/>
            <person name="Carro J."/>
            <person name="Camarero S."/>
            <person name="Ferreira P."/>
            <person name="Molpeceres G."/>
            <person name="Ruiz-Duenas F.J."/>
            <person name="Serrano A."/>
            <person name="Henrissat B."/>
            <person name="Drula E."/>
            <person name="Hughes K.W."/>
            <person name="Mata J.L."/>
            <person name="Ishikawa N.K."/>
            <person name="Vargas-Isla R."/>
            <person name="Ushijima S."/>
            <person name="Smith C.A."/>
            <person name="Donoghue J."/>
            <person name="Ahrendt S."/>
            <person name="Andreopoulos W."/>
            <person name="He G."/>
            <person name="LaButti K."/>
            <person name="Lipzen A."/>
            <person name="Ng V."/>
            <person name="Riley R."/>
            <person name="Sandor L."/>
            <person name="Barry K."/>
            <person name="Martinez A.T."/>
            <person name="Xiao Y."/>
            <person name="Gibbons J.G."/>
            <person name="Terashima K."/>
            <person name="Grigoriev I.V."/>
            <person name="Hibbett D."/>
        </authorList>
    </citation>
    <scope>NUCLEOTIDE SEQUENCE</scope>
    <source>
        <strain evidence="1">Sp2 HRB7682 ss15</strain>
    </source>
</reference>
<reference evidence="1" key="1">
    <citation type="submission" date="2022-08" db="EMBL/GenBank/DDBJ databases">
        <authorList>
            <consortium name="DOE Joint Genome Institute"/>
            <person name="Min B."/>
            <person name="Riley R."/>
            <person name="Sierra-Patev S."/>
            <person name="Naranjo-Ortiz M."/>
            <person name="Looney B."/>
            <person name="Konkel Z."/>
            <person name="Slot J.C."/>
            <person name="Sakamoto Y."/>
            <person name="Steenwyk J.L."/>
            <person name="Rokas A."/>
            <person name="Carro J."/>
            <person name="Camarero S."/>
            <person name="Ferreira P."/>
            <person name="Molpeceres G."/>
            <person name="Ruiz-Duenas F.J."/>
            <person name="Serrano A."/>
            <person name="Henrissat B."/>
            <person name="Drula E."/>
            <person name="Hughes K.W."/>
            <person name="Mata J.L."/>
            <person name="Ishikawa N.K."/>
            <person name="Vargas-Isla R."/>
            <person name="Ushijima S."/>
            <person name="Smith C.A."/>
            <person name="Ahrendt S."/>
            <person name="Andreopoulos W."/>
            <person name="He G."/>
            <person name="Labutti K."/>
            <person name="Lipzen A."/>
            <person name="Ng V."/>
            <person name="Sandor L."/>
            <person name="Barry K."/>
            <person name="Martinez A.T."/>
            <person name="Xiao Y."/>
            <person name="Gibbons J.G."/>
            <person name="Terashima K."/>
            <person name="Hibbett D.S."/>
            <person name="Grigoriev I.V."/>
        </authorList>
    </citation>
    <scope>NUCLEOTIDE SEQUENCE</scope>
    <source>
        <strain evidence="1">Sp2 HRB7682 ss15</strain>
    </source>
</reference>
<sequence>DLAEDSRVSKPAWMGLNISSDLRKPIQDAIVQPSSEAARLLFSGITTVSYVPDSLGRLFLYRSRLTCKMMEELLPQVNEVVPTFVTSITKPFTNNDMLLNSRGEHWFSIAGHDR</sequence>
<name>A0A9W9DXI8_9AGAR</name>